<keyword evidence="4" id="KW-1185">Reference proteome</keyword>
<dbReference type="PANTHER" id="PTHR45737">
    <property type="entry name" value="VON WILLEBRAND FACTOR A DOMAIN-CONTAINING PROTEIN 5A"/>
    <property type="match status" value="1"/>
</dbReference>
<dbReference type="InterPro" id="IPR002035">
    <property type="entry name" value="VWF_A"/>
</dbReference>
<feature type="domain" description="VIT" evidence="2">
    <location>
        <begin position="7"/>
        <end position="136"/>
    </location>
</feature>
<dbReference type="SUPFAM" id="SSF53300">
    <property type="entry name" value="vWA-like"/>
    <property type="match status" value="1"/>
</dbReference>
<proteinExistence type="predicted"/>
<protein>
    <submittedName>
        <fullName evidence="3">von Willebrand factor type A domain-containing protein</fullName>
    </submittedName>
</protein>
<dbReference type="PROSITE" id="PS51468">
    <property type="entry name" value="VIT"/>
    <property type="match status" value="1"/>
</dbReference>
<evidence type="ECO:0000259" key="1">
    <source>
        <dbReference type="PROSITE" id="PS50234"/>
    </source>
</evidence>
<dbReference type="AlphaFoldDB" id="A0AAD7BFN8"/>
<accession>A0AAD7BFN8</accession>
<evidence type="ECO:0000313" key="3">
    <source>
        <dbReference type="EMBL" id="KAJ7619461.1"/>
    </source>
</evidence>
<feature type="non-terminal residue" evidence="3">
    <location>
        <position position="667"/>
    </location>
</feature>
<dbReference type="EMBL" id="JARKIF010000018">
    <property type="protein sequence ID" value="KAJ7619461.1"/>
    <property type="molecule type" value="Genomic_DNA"/>
</dbReference>
<sequence>MSAQLFGLYYYYSERRVRSTLPLLNVRVDASIKEVAAQVKLVQTFGNDANHPIEAFYSFPIPARAAVCSFAMIKQDGTRVNGRVQERGEARRTYTNAIRQGQQASLVEQQHPDVFHIAVGNIPSKEQVKVELVYATELAEDEENDSIRFHLPTCIGTRYGQTPKLMLSFIRNPFSNPFYTSNNAFLDLSVRVETIAPISKIGCPSHTVSTELGPDPTLPNFKQLPFSHYARVSLSSESALDKDFVLAIKSAGLDAPRCVAEVHPSHDTVAVGLTLVPRFTLPDIARQEYIILVDRSGSMEGARMTAARRALVVMLHSLPVKDCLFQIMSFGAGCSALWARGSKPYNQEMLDKATAHVDGMRANYGGTEMRNALQQCFAAQTSGRPTSVLVLTDGEAWDLEAVLDTVKNAVAAAPDDAPLRVSVLGIGDVVSTAMCEGIARVGNGACVIVGENETSFTGKIARLLKAAKTPLVSNISVDWGRPVDAVKIPESEEFEMVDKEHKASLNIFDESVDPTRTDEVQVPSAPPIVLPPPSAVQQSPFKIRNLFPGTRLNICAILQGTVPSRQIPDSVVLRGSTPDGATIELPIPITPSRLPEDPSIPPAIHALAARKIIQDLEDRQHELIPSIENPDDTDLLARTVKASVIRMGTTYSIASSHTSFVAVDEVG</sequence>
<dbReference type="InterPro" id="IPR013694">
    <property type="entry name" value="VIT"/>
</dbReference>
<dbReference type="SMART" id="SM00327">
    <property type="entry name" value="VWA"/>
    <property type="match status" value="1"/>
</dbReference>
<dbReference type="PROSITE" id="PS50234">
    <property type="entry name" value="VWFA"/>
    <property type="match status" value="1"/>
</dbReference>
<dbReference type="InterPro" id="IPR036465">
    <property type="entry name" value="vWFA_dom_sf"/>
</dbReference>
<feature type="domain" description="VWFA" evidence="1">
    <location>
        <begin position="288"/>
        <end position="475"/>
    </location>
</feature>
<name>A0AAD7BFN8_9AGAR</name>
<reference evidence="3" key="1">
    <citation type="submission" date="2023-03" db="EMBL/GenBank/DDBJ databases">
        <title>Massive genome expansion in bonnet fungi (Mycena s.s.) driven by repeated elements and novel gene families across ecological guilds.</title>
        <authorList>
            <consortium name="Lawrence Berkeley National Laboratory"/>
            <person name="Harder C.B."/>
            <person name="Miyauchi S."/>
            <person name="Viragh M."/>
            <person name="Kuo A."/>
            <person name="Thoen E."/>
            <person name="Andreopoulos B."/>
            <person name="Lu D."/>
            <person name="Skrede I."/>
            <person name="Drula E."/>
            <person name="Henrissat B."/>
            <person name="Morin E."/>
            <person name="Kohler A."/>
            <person name="Barry K."/>
            <person name="LaButti K."/>
            <person name="Morin E."/>
            <person name="Salamov A."/>
            <person name="Lipzen A."/>
            <person name="Mereny Z."/>
            <person name="Hegedus B."/>
            <person name="Baldrian P."/>
            <person name="Stursova M."/>
            <person name="Weitz H."/>
            <person name="Taylor A."/>
            <person name="Grigoriev I.V."/>
            <person name="Nagy L.G."/>
            <person name="Martin F."/>
            <person name="Kauserud H."/>
        </authorList>
    </citation>
    <scope>NUCLEOTIDE SEQUENCE</scope>
    <source>
        <strain evidence="3">9284</strain>
    </source>
</reference>
<dbReference type="PANTHER" id="PTHR45737:SF6">
    <property type="entry name" value="VON WILLEBRAND FACTOR A DOMAIN-CONTAINING PROTEIN 5A"/>
    <property type="match status" value="1"/>
</dbReference>
<dbReference type="Pfam" id="PF13768">
    <property type="entry name" value="VWA_3"/>
    <property type="match status" value="1"/>
</dbReference>
<evidence type="ECO:0000259" key="2">
    <source>
        <dbReference type="PROSITE" id="PS51468"/>
    </source>
</evidence>
<dbReference type="Proteomes" id="UP001221142">
    <property type="component" value="Unassembled WGS sequence"/>
</dbReference>
<dbReference type="Gene3D" id="3.40.50.410">
    <property type="entry name" value="von Willebrand factor, type A domain"/>
    <property type="match status" value="1"/>
</dbReference>
<comment type="caution">
    <text evidence="3">The sequence shown here is derived from an EMBL/GenBank/DDBJ whole genome shotgun (WGS) entry which is preliminary data.</text>
</comment>
<gene>
    <name evidence="3" type="ORF">FB45DRAFT_754895</name>
</gene>
<dbReference type="SMART" id="SM00609">
    <property type="entry name" value="VIT"/>
    <property type="match status" value="1"/>
</dbReference>
<organism evidence="3 4">
    <name type="scientific">Roridomyces roridus</name>
    <dbReference type="NCBI Taxonomy" id="1738132"/>
    <lineage>
        <taxon>Eukaryota</taxon>
        <taxon>Fungi</taxon>
        <taxon>Dikarya</taxon>
        <taxon>Basidiomycota</taxon>
        <taxon>Agaricomycotina</taxon>
        <taxon>Agaricomycetes</taxon>
        <taxon>Agaricomycetidae</taxon>
        <taxon>Agaricales</taxon>
        <taxon>Marasmiineae</taxon>
        <taxon>Mycenaceae</taxon>
        <taxon>Roridomyces</taxon>
    </lineage>
</organism>
<dbReference type="Pfam" id="PF08487">
    <property type="entry name" value="VIT"/>
    <property type="match status" value="1"/>
</dbReference>
<evidence type="ECO:0000313" key="4">
    <source>
        <dbReference type="Proteomes" id="UP001221142"/>
    </source>
</evidence>